<dbReference type="Proteomes" id="UP000036097">
    <property type="component" value="Unassembled WGS sequence"/>
</dbReference>
<organism evidence="3 4">
    <name type="scientific">Photobacterium aquae</name>
    <dbReference type="NCBI Taxonomy" id="1195763"/>
    <lineage>
        <taxon>Bacteria</taxon>
        <taxon>Pseudomonadati</taxon>
        <taxon>Pseudomonadota</taxon>
        <taxon>Gammaproteobacteria</taxon>
        <taxon>Vibrionales</taxon>
        <taxon>Vibrionaceae</taxon>
        <taxon>Photobacterium</taxon>
    </lineage>
</organism>
<comment type="caution">
    <text evidence="3">The sequence shown here is derived from an EMBL/GenBank/DDBJ whole genome shotgun (WGS) entry which is preliminary data.</text>
</comment>
<dbReference type="NCBIfam" id="NF007525">
    <property type="entry name" value="PRK10137.1"/>
    <property type="match status" value="1"/>
</dbReference>
<evidence type="ECO:0000259" key="1">
    <source>
        <dbReference type="Pfam" id="PF21152"/>
    </source>
</evidence>
<dbReference type="STRING" id="1195763.ABT56_00065"/>
<dbReference type="InterPro" id="IPR054491">
    <property type="entry name" value="MGH1-like_GH"/>
</dbReference>
<dbReference type="Pfam" id="PF22422">
    <property type="entry name" value="MGH1-like_GH"/>
    <property type="match status" value="1"/>
</dbReference>
<dbReference type="InterPro" id="IPR001661">
    <property type="entry name" value="Glyco_hydro_37"/>
</dbReference>
<feature type="domain" description="Mannosylglycerate hydrolase MGH1-like glycoside hydrolase" evidence="2">
    <location>
        <begin position="365"/>
        <end position="845"/>
    </location>
</feature>
<dbReference type="RefSeq" id="WP_047876815.1">
    <property type="nucleotide sequence ID" value="NZ_LDOT01000001.1"/>
</dbReference>
<sequence>MNIKASLCAVAVGIALSLSGCNSDNATESSVTLKAAEFKNTIDRAGVPVALRDLHGGHLRYIPMFDNGAWHGHTLDTEGGEIALGGMALLTEEYVSFMAARFDRLTLIVDGSPMSLKLAQAYSLPGTLIQKYEGEQGIEASLEMRFVSNRTSLVQTTIKNPNKLDITGVWEGELIKHYRATDGVLDQNKDASDKTVEQIYPTYKRAIAATQSGVEVSFGAVRNSWSLLTSGQSKYKVTRSVAPQSATIDPDNKGFTQQAELGNGQKIVLHTAYTHVQNAKEQASEYAKLDEIMADPTAYMKDSTARWEEYLAKGLSNDAASAEHEFVAVKAMETLHANWRGAAGAINHDTVTPSVTAPYFSGNMTWPWDTWKQAYAMAHFNPDVAMENIRTVFQFQVQADDAVRPWDRGYLLDVVTYNLPKERWDLMDEEFKQNVPLATNGLNWNERNTKPSLASWAVWEVYTALKDEHNRGEEAKVWLEEMYPKLVEYHNWWKNNRDSNHNGIPEYGAAKDPIHTVMGDEIDSVEIQGDNREDMMKFHVNLDGAEYWVGGLAEYNSVLDDGTATPANMYIPVKEAAGWESGRDNAGVFGFISAEQLKAYAAKNHGGDIAAASKDWELRITEVRNTVDNKLQGYAIKQESVDQASYWYSDNLFLAEIAKVLGKSADAKLFADYAAYTKNYVNQCMFDEATGFYYDIEISNVTPEVTKFNGSTAVHCAGKPIVWRGMGPEGWSPLFNNVADQSHADAVVKNMLDTGKFNSPKIPLGTAAMDNPAYGPDIYWRGRVWLDQFYFGVRGMDNYGYGAEARQMVDKLFKNAEGLTETTPIQENYNPETGEVQGANNFSWSAAHLYMLYNGFVGK</sequence>
<name>A0A0J1K578_9GAMM</name>
<dbReference type="PROSITE" id="PS51257">
    <property type="entry name" value="PROKAR_LIPOPROTEIN"/>
    <property type="match status" value="1"/>
</dbReference>
<evidence type="ECO:0000313" key="3">
    <source>
        <dbReference type="EMBL" id="KLV09527.1"/>
    </source>
</evidence>
<dbReference type="Gene3D" id="2.70.98.50">
    <property type="entry name" value="putative glycoside hydrolase family protein from bacillus halodurans"/>
    <property type="match status" value="1"/>
</dbReference>
<feature type="domain" description="Glucosidase YgjK N-terminal" evidence="1">
    <location>
        <begin position="43"/>
        <end position="308"/>
    </location>
</feature>
<keyword evidence="4" id="KW-1185">Reference proteome</keyword>
<evidence type="ECO:0000313" key="4">
    <source>
        <dbReference type="Proteomes" id="UP000036097"/>
    </source>
</evidence>
<dbReference type="AlphaFoldDB" id="A0A0J1K578"/>
<dbReference type="GO" id="GO:0005993">
    <property type="term" value="P:trehalose catabolic process"/>
    <property type="evidence" value="ECO:0007669"/>
    <property type="project" value="TreeGrafter"/>
</dbReference>
<dbReference type="SUPFAM" id="SSF48208">
    <property type="entry name" value="Six-hairpin glycosidases"/>
    <property type="match status" value="1"/>
</dbReference>
<evidence type="ECO:0000259" key="2">
    <source>
        <dbReference type="Pfam" id="PF22422"/>
    </source>
</evidence>
<dbReference type="EMBL" id="LDOT01000001">
    <property type="protein sequence ID" value="KLV09527.1"/>
    <property type="molecule type" value="Genomic_DNA"/>
</dbReference>
<dbReference type="Gene3D" id="3.30.1390.40">
    <property type="entry name" value="Ribosomal protein L30p/L7e"/>
    <property type="match status" value="1"/>
</dbReference>
<proteinExistence type="predicted"/>
<dbReference type="Gene3D" id="1.10.287.100">
    <property type="match status" value="1"/>
</dbReference>
<reference evidence="3 4" key="1">
    <citation type="submission" date="2015-05" db="EMBL/GenBank/DDBJ databases">
        <title>Photobacterium galathea sp. nov.</title>
        <authorList>
            <person name="Machado H."/>
            <person name="Gram L."/>
        </authorList>
    </citation>
    <scope>NUCLEOTIDE SEQUENCE [LARGE SCALE GENOMIC DNA]</scope>
    <source>
        <strain evidence="3 4">CGMCC 1.12159</strain>
    </source>
</reference>
<dbReference type="InterPro" id="IPR012341">
    <property type="entry name" value="6hp_glycosidase-like_sf"/>
</dbReference>
<dbReference type="InterPro" id="IPR048450">
    <property type="entry name" value="YgjK_N"/>
</dbReference>
<dbReference type="InterPro" id="IPR008928">
    <property type="entry name" value="6-hairpin_glycosidase_sf"/>
</dbReference>
<protein>
    <submittedName>
        <fullName evidence="3">Alpha-glucosidase</fullName>
    </submittedName>
</protein>
<dbReference type="PATRIC" id="fig|1195763.3.peg.12"/>
<dbReference type="GO" id="GO:0004555">
    <property type="term" value="F:alpha,alpha-trehalase activity"/>
    <property type="evidence" value="ECO:0007669"/>
    <property type="project" value="InterPro"/>
</dbReference>
<accession>A0A0J1K578</accession>
<gene>
    <name evidence="3" type="ORF">ABT56_00065</name>
</gene>
<dbReference type="Gene3D" id="1.50.10.10">
    <property type="match status" value="1"/>
</dbReference>
<dbReference type="PANTHER" id="PTHR23403">
    <property type="entry name" value="TREHALASE"/>
    <property type="match status" value="1"/>
</dbReference>
<dbReference type="OrthoDB" id="9781878at2"/>
<dbReference type="Pfam" id="PF21152">
    <property type="entry name" value="YgjK_N"/>
    <property type="match status" value="1"/>
</dbReference>
<dbReference type="PANTHER" id="PTHR23403:SF1">
    <property type="entry name" value="TREHALASE"/>
    <property type="match status" value="1"/>
</dbReference>